<dbReference type="InterPro" id="IPR005144">
    <property type="entry name" value="ATP-cone_dom"/>
</dbReference>
<dbReference type="PANTHER" id="PTHR30455">
    <property type="entry name" value="TRANSCRIPTIONAL REPRESSOR NRDR"/>
    <property type="match status" value="1"/>
</dbReference>
<dbReference type="KEGG" id="rpy:Y013_24740"/>
<accession>V9XPB7</accession>
<dbReference type="InterPro" id="IPR003796">
    <property type="entry name" value="RNR_NrdR-like"/>
</dbReference>
<dbReference type="HOGENOM" id="CLU_794275_0_0_11"/>
<dbReference type="Proteomes" id="UP000018781">
    <property type="component" value="Plasmid unnamed"/>
</dbReference>
<keyword evidence="5" id="KW-0614">Plasmid</keyword>
<evidence type="ECO:0000256" key="3">
    <source>
        <dbReference type="PROSITE-ProRule" id="PRU00492"/>
    </source>
</evidence>
<dbReference type="EMBL" id="CP006997">
    <property type="protein sequence ID" value="AHD24233.1"/>
    <property type="molecule type" value="Genomic_DNA"/>
</dbReference>
<keyword evidence="1 3" id="KW-0547">Nucleotide-binding</keyword>
<evidence type="ECO:0000256" key="1">
    <source>
        <dbReference type="ARBA" id="ARBA00022741"/>
    </source>
</evidence>
<feature type="domain" description="ATP-cone" evidence="4">
    <location>
        <begin position="222"/>
        <end position="314"/>
    </location>
</feature>
<keyword evidence="2 3" id="KW-0067">ATP-binding</keyword>
<evidence type="ECO:0000256" key="2">
    <source>
        <dbReference type="ARBA" id="ARBA00022840"/>
    </source>
</evidence>
<name>V9XPB7_9NOCA</name>
<reference evidence="5 6" key="1">
    <citation type="journal article" date="2014" name="Genome Announc.">
        <title>Complete Genome of Rhodococcus pyridinivorans SB3094, a Methyl-Ethyl-Ketone-Degrading Bacterium Used for Bioaugmentation.</title>
        <authorList>
            <person name="Dueholm M.S."/>
            <person name="Albertsen M."/>
            <person name="D'Imperio S."/>
            <person name="Tale V.P."/>
            <person name="Lewis D."/>
            <person name="Nielsen P.H."/>
            <person name="Nielsen J.L."/>
        </authorList>
    </citation>
    <scope>NUCLEOTIDE SEQUENCE [LARGE SCALE GENOMIC DNA]</scope>
    <source>
        <strain evidence="6">SB3094</strain>
        <plasmid evidence="6">1</plasmid>
    </source>
</reference>
<dbReference type="AlphaFoldDB" id="V9XPB7"/>
<evidence type="ECO:0000313" key="5">
    <source>
        <dbReference type="EMBL" id="AHD24233.1"/>
    </source>
</evidence>
<evidence type="ECO:0000259" key="4">
    <source>
        <dbReference type="PROSITE" id="PS51161"/>
    </source>
</evidence>
<gene>
    <name evidence="5" type="ORF">Y013_24740</name>
</gene>
<protein>
    <recommendedName>
        <fullName evidence="4">ATP-cone domain-containing protein</fullName>
    </recommendedName>
</protein>
<evidence type="ECO:0000313" key="6">
    <source>
        <dbReference type="Proteomes" id="UP000018781"/>
    </source>
</evidence>
<dbReference type="eggNOG" id="COG1327">
    <property type="taxonomic scope" value="Bacteria"/>
</dbReference>
<organism evidence="5 6">
    <name type="scientific">Rhodococcus pyridinivorans SB3094</name>
    <dbReference type="NCBI Taxonomy" id="1435356"/>
    <lineage>
        <taxon>Bacteria</taxon>
        <taxon>Bacillati</taxon>
        <taxon>Actinomycetota</taxon>
        <taxon>Actinomycetes</taxon>
        <taxon>Mycobacteriales</taxon>
        <taxon>Nocardiaceae</taxon>
        <taxon>Rhodococcus</taxon>
    </lineage>
</organism>
<dbReference type="PATRIC" id="fig|1435356.3.peg.4987"/>
<dbReference type="GO" id="GO:0008270">
    <property type="term" value="F:zinc ion binding"/>
    <property type="evidence" value="ECO:0007669"/>
    <property type="project" value="InterPro"/>
</dbReference>
<proteinExistence type="predicted"/>
<dbReference type="PROSITE" id="PS51161">
    <property type="entry name" value="ATP_CONE"/>
    <property type="match status" value="1"/>
</dbReference>
<dbReference type="PANTHER" id="PTHR30455:SF2">
    <property type="entry name" value="TRANSCRIPTIONAL REPRESSOR NRDR"/>
    <property type="match status" value="1"/>
</dbReference>
<dbReference type="GO" id="GO:0045892">
    <property type="term" value="P:negative regulation of DNA-templated transcription"/>
    <property type="evidence" value="ECO:0007669"/>
    <property type="project" value="InterPro"/>
</dbReference>
<geneLocation type="plasmid" evidence="6">
    <name>1</name>
</geneLocation>
<sequence length="349" mass="40358">MQCIYCGAKSAVEKTRPTADGIEVVRYRRCQEERTHSWQTTETINGHRLDDLYVLRTGDQRPLHQWSEDKLRSDLVESALDQLTPTEVEAIVGEVVVGLTRKVRQPGDQSMVLKTQLRQVRHRPKDVYAIKDTDIRDEVEQCLRKREHDMIRVLYSLAVRGRVLRSRQNEVLDNSGWHRAEDVLEWLYLDDNYPHLQPARFPRREAVYEEIWTPEANGMDPVFVRKKPRSGRSTPLAFVKDQFVASIEKAVLGRPNAAALAQYVSWFVLRQLTGQRTVSSSQLGVGVLDCLRRVDDIAYLRWATVMKEIDSVEEFHDEAIALVLHPSPRLAFADRIARPIETTRRPPER</sequence>
<dbReference type="GO" id="GO:0005524">
    <property type="term" value="F:ATP binding"/>
    <property type="evidence" value="ECO:0007669"/>
    <property type="project" value="UniProtKB-UniRule"/>
</dbReference>